<dbReference type="EMBL" id="JN254323">
    <property type="protein sequence ID" value="AEK81136.1"/>
    <property type="molecule type" value="Genomic_DNA"/>
</dbReference>
<dbReference type="SMR" id="E0W4V3"/>
<dbReference type="VEuPathDB" id="FungiDB:PHYSODRAFT_289080"/>
<evidence type="ECO:0000256" key="2">
    <source>
        <dbReference type="ARBA" id="ARBA00010400"/>
    </source>
</evidence>
<comment type="domain">
    <text evidence="5">The RxLR-dEER motif acts to carry the protein into the host cell cytoplasm through binding to cell surface phosphatidylinositol-3-phosphate.</text>
</comment>
<dbReference type="EMBL" id="JN254321">
    <property type="protein sequence ID" value="AEK81134.1"/>
    <property type="molecule type" value="Genomic_DNA"/>
</dbReference>
<feature type="chain" id="PRO_5007652811" description="RxLR effector protein" evidence="5">
    <location>
        <begin position="24"/>
        <end position="124"/>
    </location>
</feature>
<gene>
    <name evidence="6" type="primary">Avh</name>
</gene>
<dbReference type="Pfam" id="PF16810">
    <property type="entry name" value="RXLR"/>
    <property type="match status" value="1"/>
</dbReference>
<evidence type="ECO:0000256" key="1">
    <source>
        <dbReference type="ARBA" id="ARBA00004613"/>
    </source>
</evidence>
<comment type="subcellular location">
    <subcellularLocation>
        <location evidence="1 5">Secreted</location>
    </subcellularLocation>
</comment>
<comment type="function">
    <text evidence="5">Effector that suppresses plant defense responses during pathogen infection.</text>
</comment>
<dbReference type="InterPro" id="IPR031825">
    <property type="entry name" value="RXLR"/>
</dbReference>
<feature type="signal peptide" evidence="5">
    <location>
        <begin position="1"/>
        <end position="23"/>
    </location>
</feature>
<dbReference type="KEGG" id="psoj:PHYSODRAFT_289080"/>
<dbReference type="AlphaFoldDB" id="E0W4V3"/>
<evidence type="ECO:0000256" key="3">
    <source>
        <dbReference type="ARBA" id="ARBA00022525"/>
    </source>
</evidence>
<sequence>MHLRGILLVAVFGLLSSCNIVSATSKSEAIVSRTATSIRAASYAEGGKRHEKVNEDAQDEERGLKDAVKVAVHKLKIPGWLLNKKTPAEVADELKMSYPLVEHKLWPVIKSYQEQYDRIHIKYP</sequence>
<name>E0W4V3_PHYSO</name>
<dbReference type="OrthoDB" id="93494at2759"/>
<dbReference type="RefSeq" id="XP_009538029.1">
    <property type="nucleotide sequence ID" value="XM_009539734.1"/>
</dbReference>
<organism evidence="6">
    <name type="scientific">Phytophthora sojae</name>
    <name type="common">Soybean stem and root rot agent</name>
    <name type="synonym">Phytophthora megasperma f. sp. glycines</name>
    <dbReference type="NCBI Taxonomy" id="67593"/>
    <lineage>
        <taxon>Eukaryota</taxon>
        <taxon>Sar</taxon>
        <taxon>Stramenopiles</taxon>
        <taxon>Oomycota</taxon>
        <taxon>Peronosporomycetes</taxon>
        <taxon>Peronosporales</taxon>
        <taxon>Peronosporaceae</taxon>
        <taxon>Phytophthora</taxon>
    </lineage>
</organism>
<evidence type="ECO:0000256" key="5">
    <source>
        <dbReference type="RuleBase" id="RU367124"/>
    </source>
</evidence>
<dbReference type="PROSITE" id="PS51257">
    <property type="entry name" value="PROKAR_LIPOPROTEIN"/>
    <property type="match status" value="1"/>
</dbReference>
<accession>E0W4V3</accession>
<protein>
    <recommendedName>
        <fullName evidence="5">RxLR effector protein</fullName>
    </recommendedName>
</protein>
<evidence type="ECO:0000313" key="7">
    <source>
        <dbReference type="EMBL" id="AEK81136.1"/>
    </source>
</evidence>
<keyword evidence="3 5" id="KW-0964">Secreted</keyword>
<evidence type="ECO:0000313" key="6">
    <source>
        <dbReference type="EMBL" id="AEK81134.1"/>
    </source>
</evidence>
<reference evidence="6" key="1">
    <citation type="journal article" date="2011" name="Plant Cell">
        <title>Transcriptional programming and functional interactions within the Phytophthora sojae RXLR effector repertoire.</title>
        <authorList>
            <person name="Wang Q."/>
            <person name="Han C."/>
            <person name="Ferreira A.O."/>
            <person name="Yu X."/>
            <person name="Ye W."/>
            <person name="Tripathy S."/>
            <person name="Kale S.D."/>
            <person name="Gu B."/>
            <person name="Sheng Y."/>
            <person name="Sui Y."/>
            <person name="Wang X."/>
            <person name="Zhang Z."/>
            <person name="Cheng B."/>
            <person name="Dong S."/>
            <person name="Shan W."/>
            <person name="Zheng X."/>
            <person name="Dou D."/>
            <person name="Tyler B.M."/>
            <person name="Wang Y."/>
        </authorList>
    </citation>
    <scope>NUCLEOTIDE SEQUENCE</scope>
    <source>
        <strain evidence="6">P7064</strain>
        <strain evidence="7">P7076</strain>
    </source>
</reference>
<keyword evidence="4 5" id="KW-0732">Signal</keyword>
<evidence type="ECO:0000256" key="4">
    <source>
        <dbReference type="ARBA" id="ARBA00022729"/>
    </source>
</evidence>
<proteinExistence type="inferred from homology"/>
<comment type="similarity">
    <text evidence="2 5">Belongs to the RxLR effector family.</text>
</comment>